<keyword evidence="15" id="KW-1185">Reference proteome</keyword>
<gene>
    <name evidence="14" type="ORF">Bccel_4457</name>
</gene>
<dbReference type="GO" id="GO:0140662">
    <property type="term" value="F:ATP-dependent protein folding chaperone"/>
    <property type="evidence" value="ECO:0007669"/>
    <property type="project" value="InterPro"/>
</dbReference>
<dbReference type="Gene3D" id="2.60.34.10">
    <property type="entry name" value="Substrate Binding Domain Of DNAk, Chain A, domain 1"/>
    <property type="match status" value="1"/>
</dbReference>
<reference evidence="15" key="1">
    <citation type="submission" date="2015-07" db="EMBL/GenBank/DDBJ databases">
        <title>Near-Complete Genome Sequence of the Cellulolytic Bacterium Bacteroides (Pseudobacteroides) cellulosolvens ATCC 35603.</title>
        <authorList>
            <person name="Dassa B."/>
            <person name="Utturkar S.M."/>
            <person name="Klingeman D.M."/>
            <person name="Hurt R.A."/>
            <person name="Keller M."/>
            <person name="Xu J."/>
            <person name="Reddy Y.H.K."/>
            <person name="Borovok I."/>
            <person name="Grinberg I.R."/>
            <person name="Lamed R."/>
            <person name="Zhivin O."/>
            <person name="Bayer E.A."/>
            <person name="Brown S.D."/>
        </authorList>
    </citation>
    <scope>NUCLEOTIDE SEQUENCE [LARGE SCALE GENOMIC DNA]</scope>
    <source>
        <strain evidence="15">DSM 2933</strain>
    </source>
</reference>
<evidence type="ECO:0000256" key="10">
    <source>
        <dbReference type="ARBA" id="ARBA00030019"/>
    </source>
</evidence>
<evidence type="ECO:0000256" key="4">
    <source>
        <dbReference type="ARBA" id="ARBA00017249"/>
    </source>
</evidence>
<dbReference type="PRINTS" id="PR00301">
    <property type="entry name" value="HEATSHOCK70"/>
</dbReference>
<keyword evidence="9" id="KW-0143">Chaperone</keyword>
<evidence type="ECO:0000313" key="14">
    <source>
        <dbReference type="EMBL" id="KNY29183.1"/>
    </source>
</evidence>
<protein>
    <recommendedName>
        <fullName evidence="3">Chaperone protein DnaK</fullName>
    </recommendedName>
    <alternativeName>
        <fullName evidence="4">Chaperone protein dnaK</fullName>
    </alternativeName>
    <alternativeName>
        <fullName evidence="12">HSP70</fullName>
    </alternativeName>
    <alternativeName>
        <fullName evidence="11">Heat shock 70 kDa protein</fullName>
    </alternativeName>
    <alternativeName>
        <fullName evidence="10">Heat shock protein 70</fullName>
    </alternativeName>
</protein>
<dbReference type="EMBL" id="LGTC01000001">
    <property type="protein sequence ID" value="KNY29183.1"/>
    <property type="molecule type" value="Genomic_DNA"/>
</dbReference>
<dbReference type="OrthoDB" id="9766019at2"/>
<dbReference type="Proteomes" id="UP000036923">
    <property type="component" value="Unassembled WGS sequence"/>
</dbReference>
<comment type="similarity">
    <text evidence="2 13">Belongs to the heat shock protein 70 family.</text>
</comment>
<dbReference type="GO" id="GO:0005524">
    <property type="term" value="F:ATP binding"/>
    <property type="evidence" value="ECO:0007669"/>
    <property type="project" value="UniProtKB-KW"/>
</dbReference>
<evidence type="ECO:0000256" key="3">
    <source>
        <dbReference type="ARBA" id="ARBA00014415"/>
    </source>
</evidence>
<dbReference type="STRING" id="398512.Bccel_4457"/>
<keyword evidence="5" id="KW-0597">Phosphoprotein</keyword>
<evidence type="ECO:0000256" key="12">
    <source>
        <dbReference type="ARBA" id="ARBA00033103"/>
    </source>
</evidence>
<dbReference type="PATRIC" id="fig|398512.5.peg.4667"/>
<evidence type="ECO:0000256" key="6">
    <source>
        <dbReference type="ARBA" id="ARBA00022741"/>
    </source>
</evidence>
<dbReference type="Pfam" id="PF00012">
    <property type="entry name" value="HSP70"/>
    <property type="match status" value="2"/>
</dbReference>
<evidence type="ECO:0000256" key="9">
    <source>
        <dbReference type="ARBA" id="ARBA00023186"/>
    </source>
</evidence>
<dbReference type="PROSITE" id="PS01036">
    <property type="entry name" value="HSP70_3"/>
    <property type="match status" value="1"/>
</dbReference>
<accession>A0A0L6JTN4</accession>
<dbReference type="Gene3D" id="3.90.640.10">
    <property type="entry name" value="Actin, Chain A, domain 4"/>
    <property type="match status" value="1"/>
</dbReference>
<evidence type="ECO:0000256" key="5">
    <source>
        <dbReference type="ARBA" id="ARBA00022553"/>
    </source>
</evidence>
<dbReference type="FunFam" id="3.30.420.40:FF:000144">
    <property type="entry name" value="Molecular chaperone HscC"/>
    <property type="match status" value="1"/>
</dbReference>
<keyword evidence="7 13" id="KW-0067">ATP-binding</keyword>
<dbReference type="SUPFAM" id="SSF100920">
    <property type="entry name" value="Heat shock protein 70kD (HSP70), peptide-binding domain"/>
    <property type="match status" value="1"/>
</dbReference>
<dbReference type="InterPro" id="IPR018181">
    <property type="entry name" value="Heat_shock_70_CS"/>
</dbReference>
<dbReference type="InterPro" id="IPR029047">
    <property type="entry name" value="HSP70_peptide-bd_sf"/>
</dbReference>
<dbReference type="Gene3D" id="3.30.420.40">
    <property type="match status" value="3"/>
</dbReference>
<name>A0A0L6JTN4_9FIRM</name>
<evidence type="ECO:0000256" key="1">
    <source>
        <dbReference type="ARBA" id="ARBA00002290"/>
    </source>
</evidence>
<dbReference type="InterPro" id="IPR013126">
    <property type="entry name" value="Hsp_70_fam"/>
</dbReference>
<keyword evidence="8 14" id="KW-0346">Stress response</keyword>
<dbReference type="SUPFAM" id="SSF53067">
    <property type="entry name" value="Actin-like ATPase domain"/>
    <property type="match status" value="2"/>
</dbReference>
<dbReference type="InterPro" id="IPR043129">
    <property type="entry name" value="ATPase_NBD"/>
</dbReference>
<evidence type="ECO:0000256" key="7">
    <source>
        <dbReference type="ARBA" id="ARBA00022840"/>
    </source>
</evidence>
<evidence type="ECO:0000256" key="8">
    <source>
        <dbReference type="ARBA" id="ARBA00023016"/>
    </source>
</evidence>
<evidence type="ECO:0000256" key="11">
    <source>
        <dbReference type="ARBA" id="ARBA00030945"/>
    </source>
</evidence>
<evidence type="ECO:0000313" key="15">
    <source>
        <dbReference type="Proteomes" id="UP000036923"/>
    </source>
</evidence>
<sequence>MAIIGIDLGTTNSLVSYWTEDGAVIIPNSLGQNLTPSVISIDNNGDVLVGQIAKERQIAHPELSASVFKRNMGTKKKYVLGTKEFIPEELSAILLKALKEDAEHFLGTKVTEAVISVPAYFSDAQRKATKRAGELAGLRVDRLITEPTAAAIAYGLHLRDTENKFLVFDLGGGTFDVSILELFDNIMEVRAVAGDNFLGGEDFTEILVNMFLKHHSLTTSQLGEKDHAMLKKQAEVAKRDFSEKKVATVACLINEEELKLEITLDEYEAATKHLFQRLREPVERALSDASLKISDIDSILLVGGATKLPLIRSFVSRLFGKLAYANINPDEVVALGAGVQAALKGKDASIKEVILTDVCPYTLGTSVTVRKSQGFHEPGHFLPIIERNTTIPVSKVERLYTIYDNQKIINVDILQGESRLSKDNIFLGELNVPVPPKTAGEEAIDVRFTYDINGILEVEVTVVSTGLKKNMIIEKEPGHMTSEEIVESIKSISHLKIHPRENHENKLVVARGERLYEEKIGRERQEIAQLLMEFEEILDKQDLKKVEECRKKLTDIFDSIDTKGGF</sequence>
<evidence type="ECO:0000256" key="13">
    <source>
        <dbReference type="RuleBase" id="RU003322"/>
    </source>
</evidence>
<organism evidence="14 15">
    <name type="scientific">Pseudobacteroides cellulosolvens ATCC 35603 = DSM 2933</name>
    <dbReference type="NCBI Taxonomy" id="398512"/>
    <lineage>
        <taxon>Bacteria</taxon>
        <taxon>Bacillati</taxon>
        <taxon>Bacillota</taxon>
        <taxon>Clostridia</taxon>
        <taxon>Eubacteriales</taxon>
        <taxon>Oscillospiraceae</taxon>
        <taxon>Pseudobacteroides</taxon>
    </lineage>
</organism>
<dbReference type="PROSITE" id="PS00329">
    <property type="entry name" value="HSP70_2"/>
    <property type="match status" value="1"/>
</dbReference>
<keyword evidence="6 13" id="KW-0547">Nucleotide-binding</keyword>
<dbReference type="PANTHER" id="PTHR19375">
    <property type="entry name" value="HEAT SHOCK PROTEIN 70KDA"/>
    <property type="match status" value="1"/>
</dbReference>
<dbReference type="RefSeq" id="WP_036944871.1">
    <property type="nucleotide sequence ID" value="NZ_JQKC01000037.1"/>
</dbReference>
<evidence type="ECO:0000256" key="2">
    <source>
        <dbReference type="ARBA" id="ARBA00007381"/>
    </source>
</evidence>
<dbReference type="AlphaFoldDB" id="A0A0L6JTN4"/>
<proteinExistence type="inferred from homology"/>
<comment type="caution">
    <text evidence="14">The sequence shown here is derived from an EMBL/GenBank/DDBJ whole genome shotgun (WGS) entry which is preliminary data.</text>
</comment>
<dbReference type="PROSITE" id="PS00297">
    <property type="entry name" value="HSP70_1"/>
    <property type="match status" value="1"/>
</dbReference>
<comment type="function">
    <text evidence="1">Acts as a chaperone.</text>
</comment>
<dbReference type="eggNOG" id="COG0443">
    <property type="taxonomic scope" value="Bacteria"/>
</dbReference>